<evidence type="ECO:0008006" key="5">
    <source>
        <dbReference type="Google" id="ProtNLM"/>
    </source>
</evidence>
<dbReference type="Proteomes" id="UP001078742">
    <property type="component" value="Unassembled WGS sequence"/>
</dbReference>
<evidence type="ECO:0000313" key="2">
    <source>
        <dbReference type="EMBL" id="MCZ2572904.1"/>
    </source>
</evidence>
<organism evidence="3 4">
    <name type="scientific">Bacteroides fragilis</name>
    <dbReference type="NCBI Taxonomy" id="817"/>
    <lineage>
        <taxon>Bacteria</taxon>
        <taxon>Pseudomonadati</taxon>
        <taxon>Bacteroidota</taxon>
        <taxon>Bacteroidia</taxon>
        <taxon>Bacteroidales</taxon>
        <taxon>Bacteroidaceae</taxon>
        <taxon>Bacteroides</taxon>
    </lineage>
</organism>
<evidence type="ECO:0000313" key="4">
    <source>
        <dbReference type="Proteomes" id="UP000318041"/>
    </source>
</evidence>
<dbReference type="EMBL" id="JAPUAV010000012">
    <property type="protein sequence ID" value="MCZ2572904.1"/>
    <property type="molecule type" value="Genomic_DNA"/>
</dbReference>
<dbReference type="Proteomes" id="UP000318041">
    <property type="component" value="Unassembled WGS sequence"/>
</dbReference>
<dbReference type="RefSeq" id="WP_011203695.1">
    <property type="nucleotide sequence ID" value="NZ_CP043610.1"/>
</dbReference>
<protein>
    <recommendedName>
        <fullName evidence="5">Fimbrillin family protein</fullName>
    </recommendedName>
</protein>
<comment type="caution">
    <text evidence="3">The sequence shown here is derived from an EMBL/GenBank/DDBJ whole genome shotgun (WGS) entry which is preliminary data.</text>
</comment>
<accession>A0A396EP95</accession>
<feature type="chain" id="PRO_5041072772" description="Fimbrillin family protein" evidence="1">
    <location>
        <begin position="19"/>
        <end position="356"/>
    </location>
</feature>
<dbReference type="PROSITE" id="PS51257">
    <property type="entry name" value="PROKAR_LIPOPROTEIN"/>
    <property type="match status" value="1"/>
</dbReference>
<name>A0A396EP95_BACFG</name>
<proteinExistence type="predicted"/>
<reference evidence="3 4" key="1">
    <citation type="submission" date="2019-08" db="EMBL/GenBank/DDBJ databases">
        <title>Genome sequencing of Bacteroides fragilis Sample_iSURF_9.</title>
        <authorList>
            <person name="Chandler J.E."/>
            <person name="Ruoff K.L."/>
            <person name="Price C.E."/>
            <person name="Valls R.A."/>
            <person name="O'Toole G.A."/>
        </authorList>
    </citation>
    <scope>NUCLEOTIDE SEQUENCE [LARGE SCALE GENOMIC DNA]</scope>
    <source>
        <strain evidence="3 4">CFPLTA004_1B</strain>
    </source>
</reference>
<sequence length="356" mass="37160">MRITKSILALMAATMTFAACSNDEKITESTPKTVALTVKLPEFGGASSRAIDPETTTGNKVTINGNVTIIARVSQGGAITNTISQAITAGSPSTITVSGAATWIDVEANGDNGTETDNVNTRQGSATSSKVRLFGGAAVTPVGVGGGNATCTPTINPDMARVEVKGSLAGPWTHLNDLKIKGIYINNVKLTRGASSLTRIASAAWGTDYAPSGQFEKMFNTDLGAGVGTGVAQIAGGQADGYNFFPQQDLSSPTTKEDVMKKSIHVIMEVEFDKKVGGSGPETGWLNVVALKDNTATNYITDFEAGKVYFIDLADIKDIMDVPVPPVTPDPDPETVSVDLTVSIGQWTVVQVKPEV</sequence>
<gene>
    <name evidence="3" type="ORF">FSA08_11745</name>
    <name evidence="2" type="ORF">O1420_16115</name>
</gene>
<evidence type="ECO:0000313" key="3">
    <source>
        <dbReference type="EMBL" id="TWV73666.1"/>
    </source>
</evidence>
<evidence type="ECO:0000256" key="1">
    <source>
        <dbReference type="SAM" id="SignalP"/>
    </source>
</evidence>
<dbReference type="AlphaFoldDB" id="A0A396EP95"/>
<dbReference type="CDD" id="cd13120">
    <property type="entry name" value="BF2867_like_N"/>
    <property type="match status" value="1"/>
</dbReference>
<reference evidence="2" key="2">
    <citation type="submission" date="2022-12" db="EMBL/GenBank/DDBJ databases">
        <title>Development of a Multilocus Sequence Typing Scheme for Bacteroides fragilis Based on Whole Genome Sequencing Data and Clinical Application.</title>
        <authorList>
            <person name="Nielsen F.D."/>
            <person name="Justesen U.S."/>
        </authorList>
    </citation>
    <scope>NUCLEOTIDE SEQUENCE</scope>
    <source>
        <strain evidence="2">BF_BC_VIB_DK_2012_57</strain>
    </source>
</reference>
<dbReference type="EMBL" id="VOHY01000008">
    <property type="protein sequence ID" value="TWV73666.1"/>
    <property type="molecule type" value="Genomic_DNA"/>
</dbReference>
<keyword evidence="1" id="KW-0732">Signal</keyword>
<feature type="signal peptide" evidence="1">
    <location>
        <begin position="1"/>
        <end position="18"/>
    </location>
</feature>